<accession>A0A0P1BL94</accession>
<reference evidence="2 3" key="1">
    <citation type="submission" date="2014-09" db="EMBL/GenBank/DDBJ databases">
        <authorList>
            <person name="Magalhaes I.L.F."/>
            <person name="Oliveira U."/>
            <person name="Santos F.R."/>
            <person name="Vidigal T.H.D.A."/>
            <person name="Brescovit A.D."/>
            <person name="Santos A.J."/>
        </authorList>
    </citation>
    <scope>NUCLEOTIDE SEQUENCE [LARGE SCALE GENOMIC DNA]</scope>
</reference>
<keyword evidence="1" id="KW-0812">Transmembrane</keyword>
<dbReference type="STRING" id="401625.A0A0P1BL94"/>
<evidence type="ECO:0000256" key="1">
    <source>
        <dbReference type="SAM" id="Phobius"/>
    </source>
</evidence>
<keyword evidence="1" id="KW-0472">Membrane</keyword>
<keyword evidence="3" id="KW-1185">Reference proteome</keyword>
<dbReference type="EMBL" id="CCYA01000254">
    <property type="protein sequence ID" value="CEH16997.1"/>
    <property type="molecule type" value="Genomic_DNA"/>
</dbReference>
<dbReference type="Proteomes" id="UP000054845">
    <property type="component" value="Unassembled WGS sequence"/>
</dbReference>
<feature type="transmembrane region" description="Helical" evidence="1">
    <location>
        <begin position="170"/>
        <end position="193"/>
    </location>
</feature>
<feature type="transmembrane region" description="Helical" evidence="1">
    <location>
        <begin position="494"/>
        <end position="523"/>
    </location>
</feature>
<protein>
    <submittedName>
        <fullName evidence="2">Uncharacterized protein</fullName>
    </submittedName>
</protein>
<proteinExistence type="predicted"/>
<feature type="transmembrane region" description="Helical" evidence="1">
    <location>
        <begin position="37"/>
        <end position="63"/>
    </location>
</feature>
<evidence type="ECO:0000313" key="3">
    <source>
        <dbReference type="Proteomes" id="UP000054845"/>
    </source>
</evidence>
<organism evidence="2 3">
    <name type="scientific">Ceraceosorus bombacis</name>
    <dbReference type="NCBI Taxonomy" id="401625"/>
    <lineage>
        <taxon>Eukaryota</taxon>
        <taxon>Fungi</taxon>
        <taxon>Dikarya</taxon>
        <taxon>Basidiomycota</taxon>
        <taxon>Ustilaginomycotina</taxon>
        <taxon>Exobasidiomycetes</taxon>
        <taxon>Ceraceosorales</taxon>
        <taxon>Ceraceosoraceae</taxon>
        <taxon>Ceraceosorus</taxon>
    </lineage>
</organism>
<dbReference type="AlphaFoldDB" id="A0A0P1BL94"/>
<sequence length="613" mass="65916">MQRPAYHLTSSSDSGMLKYNAAPAQPGDTRGRPLRDIFWVLFKGLAVFIALLAPLCVLFWYIFKAHQAIRVGLYIYTTAPVHELLTISQVTSKIAEKVVAPAMAVFGYLCAASWLRRSELNGTYSNSTLPTPLQLGIVQTAVGSANFFALSDGIKYLLGNSGHAKRPKMPAFVSAAVLLLCWLLTLEVLAFFADFAFHQKTVNSKVWLPPTPAQMQAETRAKSLIATPPLDWTVNAVIWALKGQTAFANPSTMHAVAWTDDTHSIMVAPVQPDFSYVAPSPGVKATCVPITRECTNCGLSGEADFDSCGSLAGVKLECNGAHSYDGTAEGVGWLDSVGNAGGAYHPASNPLQWATTIRSQAYGGGQSSGAYDNSTGFVVWGHSGAINVLHCDVAVRLVKDRFDPPNRFRTLEALDVSGEAASRYTYSTDGIGAGPWDLIGQLIDGAGLLESDPYPVVYARTFSRYVMAFSAEMMSSTPVDTLEGQGVPGTRVHLVVLGIFAATVLIECITISLVALAAAAHIWRCNDLTVRAVRKRLTGPFALLCQTYGTPRRLQPELGGSQKQACLTEDNLQLFECESTSGAHGLRLRKAMHMLPADSPLAGNVSTWNFIAD</sequence>
<keyword evidence="1" id="KW-1133">Transmembrane helix</keyword>
<dbReference type="OrthoDB" id="3344043at2759"/>
<evidence type="ECO:0000313" key="2">
    <source>
        <dbReference type="EMBL" id="CEH16997.1"/>
    </source>
</evidence>
<name>A0A0P1BL94_9BASI</name>
<feature type="transmembrane region" description="Helical" evidence="1">
    <location>
        <begin position="98"/>
        <end position="115"/>
    </location>
</feature>